<dbReference type="RefSeq" id="WP_323304224.1">
    <property type="nucleotide sequence ID" value="NZ_JAYGHX010000001.1"/>
</dbReference>
<sequence>MSPAEDAALLLAIVRRHLRTLRIGLDPAYPQEDWGFTAQQVVEKLLKAWIVLSDRRPPRVHELSDLASVAGQVLEPRLAALQEFAVEARYEAGPFPLPAERSELLVLLEAELERCERAVVGLG</sequence>
<keyword evidence="3" id="KW-1185">Reference proteome</keyword>
<reference evidence="2 3" key="1">
    <citation type="submission" date="2023-12" db="EMBL/GenBank/DDBJ databases">
        <title>Baltic Sea Cyanobacteria.</title>
        <authorList>
            <person name="Delbaje E."/>
            <person name="Fewer D.P."/>
            <person name="Shishido T.K."/>
        </authorList>
    </citation>
    <scope>NUCLEOTIDE SEQUENCE [LARGE SCALE GENOMIC DNA]</scope>
    <source>
        <strain evidence="2 3">UHCC 0139</strain>
    </source>
</reference>
<dbReference type="Pfam" id="PF05168">
    <property type="entry name" value="HEPN"/>
    <property type="match status" value="1"/>
</dbReference>
<proteinExistence type="predicted"/>
<evidence type="ECO:0000259" key="1">
    <source>
        <dbReference type="Pfam" id="PF05168"/>
    </source>
</evidence>
<dbReference type="SUPFAM" id="SSF81593">
    <property type="entry name" value="Nucleotidyltransferase substrate binding subunit/domain"/>
    <property type="match status" value="1"/>
</dbReference>
<feature type="domain" description="HEPN" evidence="1">
    <location>
        <begin position="35"/>
        <end position="96"/>
    </location>
</feature>
<evidence type="ECO:0000313" key="2">
    <source>
        <dbReference type="EMBL" id="MEA5390107.1"/>
    </source>
</evidence>
<dbReference type="EMBL" id="JAYGHX010000001">
    <property type="protein sequence ID" value="MEA5390107.1"/>
    <property type="molecule type" value="Genomic_DNA"/>
</dbReference>
<dbReference type="Gene3D" id="1.20.120.330">
    <property type="entry name" value="Nucleotidyltransferases domain 2"/>
    <property type="match status" value="1"/>
</dbReference>
<accession>A0ABU5RQQ3</accession>
<gene>
    <name evidence="2" type="ORF">VB738_02415</name>
</gene>
<organism evidence="2 3">
    <name type="scientific">Cyanobium gracile UHCC 0139</name>
    <dbReference type="NCBI Taxonomy" id="3110308"/>
    <lineage>
        <taxon>Bacteria</taxon>
        <taxon>Bacillati</taxon>
        <taxon>Cyanobacteriota</taxon>
        <taxon>Cyanophyceae</taxon>
        <taxon>Synechococcales</taxon>
        <taxon>Prochlorococcaceae</taxon>
        <taxon>Cyanobium</taxon>
    </lineage>
</organism>
<name>A0ABU5RQQ3_9CYAN</name>
<dbReference type="Proteomes" id="UP001304461">
    <property type="component" value="Unassembled WGS sequence"/>
</dbReference>
<evidence type="ECO:0000313" key="3">
    <source>
        <dbReference type="Proteomes" id="UP001304461"/>
    </source>
</evidence>
<dbReference type="InterPro" id="IPR007842">
    <property type="entry name" value="HEPN_dom"/>
</dbReference>
<protein>
    <submittedName>
        <fullName evidence="2">HEPN domain-containing protein</fullName>
    </submittedName>
</protein>
<comment type="caution">
    <text evidence="2">The sequence shown here is derived from an EMBL/GenBank/DDBJ whole genome shotgun (WGS) entry which is preliminary data.</text>
</comment>